<keyword evidence="2" id="KW-0472">Membrane</keyword>
<dbReference type="EMBL" id="LAVV01007047">
    <property type="protein sequence ID" value="KNZ57306.1"/>
    <property type="molecule type" value="Genomic_DNA"/>
</dbReference>
<feature type="transmembrane region" description="Helical" evidence="2">
    <location>
        <begin position="328"/>
        <end position="349"/>
    </location>
</feature>
<organism evidence="3 4">
    <name type="scientific">Puccinia sorghi</name>
    <dbReference type="NCBI Taxonomy" id="27349"/>
    <lineage>
        <taxon>Eukaryota</taxon>
        <taxon>Fungi</taxon>
        <taxon>Dikarya</taxon>
        <taxon>Basidiomycota</taxon>
        <taxon>Pucciniomycotina</taxon>
        <taxon>Pucciniomycetes</taxon>
        <taxon>Pucciniales</taxon>
        <taxon>Pucciniaceae</taxon>
        <taxon>Puccinia</taxon>
    </lineage>
</organism>
<gene>
    <name evidence="3" type="ORF">VP01_218g4</name>
</gene>
<dbReference type="VEuPathDB" id="FungiDB:VP01_218g4"/>
<accession>A0A0L6V930</accession>
<evidence type="ECO:0000313" key="3">
    <source>
        <dbReference type="EMBL" id="KNZ57306.1"/>
    </source>
</evidence>
<keyword evidence="4" id="KW-1185">Reference proteome</keyword>
<keyword evidence="2" id="KW-0812">Transmembrane</keyword>
<sequence>MMLVIQLATPCRLLVGMNMFGGKLSSKFTCLGAGGKGQLLHNFPRISIQFQLPSQGIKAYQILKKDYTNCGTKKKILSLLKMKAHMFQLCVWKLGNPMDMPSLFLNKSKYFTLVALLQTTSGRKYLFKISLLDIHVKKTEVTAVLKYFRESFQRGLLRRQNKVPVVKHFLMGRWSTTQNSGGGNKDTFYILEVSSCPKINHLVLQFILFPHEVMIHFYNQLHNLSHVPLTLIIIIFLRDSKSVQKASIVHPPRKQNTGEKFYSSDQKPTKTTQITTGPQGPLPISHFTTTQFYFHLFTKSSSPLVISVFSLIIFSGGLISKSTHTTHLFLYLSLYLLFFCATAKSPKHLDLVKYILPEDPLCHFQRRPVITWLMPVILVTPVYCSCLSLSLEYNSLKILLDFDSLRTITEDGDEKGLR</sequence>
<reference evidence="3 4" key="1">
    <citation type="submission" date="2015-08" db="EMBL/GenBank/DDBJ databases">
        <title>Next Generation Sequencing and Analysis of the Genome of Puccinia sorghi L Schw, the Causal Agent of Maize Common Rust.</title>
        <authorList>
            <person name="Rochi L."/>
            <person name="Burguener G."/>
            <person name="Darino M."/>
            <person name="Turjanski A."/>
            <person name="Kreff E."/>
            <person name="Dieguez M.J."/>
            <person name="Sacco F."/>
        </authorList>
    </citation>
    <scope>NUCLEOTIDE SEQUENCE [LARGE SCALE GENOMIC DNA]</scope>
    <source>
        <strain evidence="3 4">RO10H11247</strain>
    </source>
</reference>
<evidence type="ECO:0000313" key="4">
    <source>
        <dbReference type="Proteomes" id="UP000037035"/>
    </source>
</evidence>
<evidence type="ECO:0000256" key="2">
    <source>
        <dbReference type="SAM" id="Phobius"/>
    </source>
</evidence>
<feature type="region of interest" description="Disordered" evidence="1">
    <location>
        <begin position="253"/>
        <end position="280"/>
    </location>
</feature>
<protein>
    <submittedName>
        <fullName evidence="3">Putative signal peptide protein</fullName>
    </submittedName>
</protein>
<dbReference type="AlphaFoldDB" id="A0A0L6V930"/>
<feature type="transmembrane region" description="Helical" evidence="2">
    <location>
        <begin position="292"/>
        <end position="316"/>
    </location>
</feature>
<dbReference type="Proteomes" id="UP000037035">
    <property type="component" value="Unassembled WGS sequence"/>
</dbReference>
<feature type="compositionally biased region" description="Polar residues" evidence="1">
    <location>
        <begin position="263"/>
        <end position="278"/>
    </location>
</feature>
<name>A0A0L6V930_9BASI</name>
<evidence type="ECO:0000256" key="1">
    <source>
        <dbReference type="SAM" id="MobiDB-lite"/>
    </source>
</evidence>
<keyword evidence="2" id="KW-1133">Transmembrane helix</keyword>
<proteinExistence type="predicted"/>
<feature type="transmembrane region" description="Helical" evidence="2">
    <location>
        <begin position="369"/>
        <end position="391"/>
    </location>
</feature>
<comment type="caution">
    <text evidence="3">The sequence shown here is derived from an EMBL/GenBank/DDBJ whole genome shotgun (WGS) entry which is preliminary data.</text>
</comment>